<feature type="region of interest" description="Disordered" evidence="1">
    <location>
        <begin position="1"/>
        <end position="85"/>
    </location>
</feature>
<reference evidence="3" key="5">
    <citation type="submission" date="2015-06" db="UniProtKB">
        <authorList>
            <consortium name="EnsemblFungi"/>
        </authorList>
    </citation>
    <scope>IDENTIFICATION</scope>
    <source>
        <strain evidence="3">ATCC 64411</strain>
    </source>
</reference>
<reference evidence="3" key="4">
    <citation type="journal article" date="2015" name="G3 (Bethesda)">
        <title>Genome sequences of three phytopathogenic species of the Magnaporthaceae family of fungi.</title>
        <authorList>
            <person name="Okagaki L.H."/>
            <person name="Nunes C.C."/>
            <person name="Sailsbery J."/>
            <person name="Clay B."/>
            <person name="Brown D."/>
            <person name="John T."/>
            <person name="Oh Y."/>
            <person name="Young N."/>
            <person name="Fitzgerald M."/>
            <person name="Haas B.J."/>
            <person name="Zeng Q."/>
            <person name="Young S."/>
            <person name="Adiconis X."/>
            <person name="Fan L."/>
            <person name="Levin J.Z."/>
            <person name="Mitchell T.K."/>
            <person name="Okubara P.A."/>
            <person name="Farman M.L."/>
            <person name="Kohn L.M."/>
            <person name="Birren B."/>
            <person name="Ma L.-J."/>
            <person name="Dean R.A."/>
        </authorList>
    </citation>
    <scope>NUCLEOTIDE SEQUENCE</scope>
    <source>
        <strain evidence="3">ATCC 64411 / 73-15</strain>
    </source>
</reference>
<organism evidence="3 4">
    <name type="scientific">Magnaporthiopsis poae (strain ATCC 64411 / 73-15)</name>
    <name type="common">Kentucky bluegrass fungus</name>
    <name type="synonym">Magnaporthe poae</name>
    <dbReference type="NCBI Taxonomy" id="644358"/>
    <lineage>
        <taxon>Eukaryota</taxon>
        <taxon>Fungi</taxon>
        <taxon>Dikarya</taxon>
        <taxon>Ascomycota</taxon>
        <taxon>Pezizomycotina</taxon>
        <taxon>Sordariomycetes</taxon>
        <taxon>Sordariomycetidae</taxon>
        <taxon>Magnaporthales</taxon>
        <taxon>Magnaporthaceae</taxon>
        <taxon>Magnaporthiopsis</taxon>
    </lineage>
</organism>
<reference evidence="2" key="1">
    <citation type="submission" date="2010-05" db="EMBL/GenBank/DDBJ databases">
        <title>The Genome Sequence of Magnaporthe poae strain ATCC 64411.</title>
        <authorList>
            <consortium name="The Broad Institute Genome Sequencing Platform"/>
            <consortium name="Broad Institute Genome Sequencing Center for Infectious Disease"/>
            <person name="Ma L.-J."/>
            <person name="Dead R."/>
            <person name="Young S."/>
            <person name="Zeng Q."/>
            <person name="Koehrsen M."/>
            <person name="Alvarado L."/>
            <person name="Berlin A."/>
            <person name="Chapman S.B."/>
            <person name="Chen Z."/>
            <person name="Freedman E."/>
            <person name="Gellesch M."/>
            <person name="Goldberg J."/>
            <person name="Griggs A."/>
            <person name="Gujja S."/>
            <person name="Heilman E.R."/>
            <person name="Heiman D."/>
            <person name="Hepburn T."/>
            <person name="Howarth C."/>
            <person name="Jen D."/>
            <person name="Larson L."/>
            <person name="Mehta T."/>
            <person name="Neiman D."/>
            <person name="Pearson M."/>
            <person name="Roberts A."/>
            <person name="Saif S."/>
            <person name="Shea T."/>
            <person name="Shenoy N."/>
            <person name="Sisk P."/>
            <person name="Stolte C."/>
            <person name="Sykes S."/>
            <person name="Walk T."/>
            <person name="White J."/>
            <person name="Yandava C."/>
            <person name="Haas B."/>
            <person name="Nusbaum C."/>
            <person name="Birren B."/>
        </authorList>
    </citation>
    <scope>NUCLEOTIDE SEQUENCE</scope>
    <source>
        <strain evidence="2">ATCC 64411</strain>
    </source>
</reference>
<dbReference type="EMBL" id="ADBL01003038">
    <property type="status" value="NOT_ANNOTATED_CDS"/>
    <property type="molecule type" value="Genomic_DNA"/>
</dbReference>
<dbReference type="eggNOG" id="ENOG502S5EQ">
    <property type="taxonomic scope" value="Eukaryota"/>
</dbReference>
<dbReference type="OrthoDB" id="2590867at2759"/>
<gene>
    <name evidence="2" type="ORF">MAPG_12051</name>
</gene>
<dbReference type="AlphaFoldDB" id="A0A0C4EGR1"/>
<dbReference type="VEuPathDB" id="FungiDB:MAPG_12051"/>
<feature type="compositionally biased region" description="Basic and acidic residues" evidence="1">
    <location>
        <begin position="54"/>
        <end position="71"/>
    </location>
</feature>
<reference evidence="2" key="3">
    <citation type="submission" date="2011-03" db="EMBL/GenBank/DDBJ databases">
        <title>Annotation of Magnaporthe poae ATCC 64411.</title>
        <authorList>
            <person name="Ma L.-J."/>
            <person name="Dead R."/>
            <person name="Young S.K."/>
            <person name="Zeng Q."/>
            <person name="Gargeya S."/>
            <person name="Fitzgerald M."/>
            <person name="Haas B."/>
            <person name="Abouelleil A."/>
            <person name="Alvarado L."/>
            <person name="Arachchi H.M."/>
            <person name="Berlin A."/>
            <person name="Brown A."/>
            <person name="Chapman S.B."/>
            <person name="Chen Z."/>
            <person name="Dunbar C."/>
            <person name="Freedman E."/>
            <person name="Gearin G."/>
            <person name="Gellesch M."/>
            <person name="Goldberg J."/>
            <person name="Griggs A."/>
            <person name="Gujja S."/>
            <person name="Heiman D."/>
            <person name="Howarth C."/>
            <person name="Larson L."/>
            <person name="Lui A."/>
            <person name="MacDonald P.J.P."/>
            <person name="Mehta T."/>
            <person name="Montmayeur A."/>
            <person name="Murphy C."/>
            <person name="Neiman D."/>
            <person name="Pearson M."/>
            <person name="Priest M."/>
            <person name="Roberts A."/>
            <person name="Saif S."/>
            <person name="Shea T."/>
            <person name="Shenoy N."/>
            <person name="Sisk P."/>
            <person name="Stolte C."/>
            <person name="Sykes S."/>
            <person name="Yandava C."/>
            <person name="Wortman J."/>
            <person name="Nusbaum C."/>
            <person name="Birren B."/>
        </authorList>
    </citation>
    <scope>NUCLEOTIDE SEQUENCE</scope>
    <source>
        <strain evidence="2">ATCC 64411</strain>
    </source>
</reference>
<evidence type="ECO:0000256" key="1">
    <source>
        <dbReference type="SAM" id="MobiDB-lite"/>
    </source>
</evidence>
<protein>
    <submittedName>
        <fullName evidence="2 3">Uncharacterized protein</fullName>
    </submittedName>
</protein>
<dbReference type="Proteomes" id="UP000011715">
    <property type="component" value="Unassembled WGS sequence"/>
</dbReference>
<dbReference type="EMBL" id="GL877102">
    <property type="protein sequence ID" value="KLU93112.1"/>
    <property type="molecule type" value="Genomic_DNA"/>
</dbReference>
<proteinExistence type="predicted"/>
<feature type="compositionally biased region" description="Polar residues" evidence="1">
    <location>
        <begin position="75"/>
        <end position="85"/>
    </location>
</feature>
<accession>A0A0C4EGR1</accession>
<dbReference type="EnsemblFungi" id="MAPG_12051T0">
    <property type="protein sequence ID" value="MAPG_12051T0"/>
    <property type="gene ID" value="MAPG_12051"/>
</dbReference>
<reference evidence="4" key="2">
    <citation type="submission" date="2010-05" db="EMBL/GenBank/DDBJ databases">
        <title>The genome sequence of Magnaporthe poae strain ATCC 64411.</title>
        <authorList>
            <person name="Ma L.-J."/>
            <person name="Dead R."/>
            <person name="Young S."/>
            <person name="Zeng Q."/>
            <person name="Koehrsen M."/>
            <person name="Alvarado L."/>
            <person name="Berlin A."/>
            <person name="Chapman S.B."/>
            <person name="Chen Z."/>
            <person name="Freedman E."/>
            <person name="Gellesch M."/>
            <person name="Goldberg J."/>
            <person name="Griggs A."/>
            <person name="Gujja S."/>
            <person name="Heilman E.R."/>
            <person name="Heiman D."/>
            <person name="Hepburn T."/>
            <person name="Howarth C."/>
            <person name="Jen D."/>
            <person name="Larson L."/>
            <person name="Mehta T."/>
            <person name="Neiman D."/>
            <person name="Pearson M."/>
            <person name="Roberts A."/>
            <person name="Saif S."/>
            <person name="Shea T."/>
            <person name="Shenoy N."/>
            <person name="Sisk P."/>
            <person name="Stolte C."/>
            <person name="Sykes S."/>
            <person name="Walk T."/>
            <person name="White J."/>
            <person name="Yandava C."/>
            <person name="Haas B."/>
            <person name="Nusbaum C."/>
            <person name="Birren B."/>
        </authorList>
    </citation>
    <scope>NUCLEOTIDE SEQUENCE [LARGE SCALE GENOMIC DNA]</scope>
    <source>
        <strain evidence="4">ATCC 64411 / 73-15</strain>
    </source>
</reference>
<name>A0A0C4EGR1_MAGP6</name>
<feature type="compositionally biased region" description="Basic and acidic residues" evidence="1">
    <location>
        <begin position="1"/>
        <end position="15"/>
    </location>
</feature>
<keyword evidence="4" id="KW-1185">Reference proteome</keyword>
<evidence type="ECO:0000313" key="3">
    <source>
        <dbReference type="EnsemblFungi" id="MAPG_12051T0"/>
    </source>
</evidence>
<sequence>MMNKVDPRVDSDLDGSKTMGQDKTYRSGGATTTTMAGRDPLDAAQVPPSVMHKHLGEPTVEHDDLEHDRMRRNSRATAQENFRGI</sequence>
<evidence type="ECO:0000313" key="4">
    <source>
        <dbReference type="Proteomes" id="UP000011715"/>
    </source>
</evidence>
<evidence type="ECO:0000313" key="2">
    <source>
        <dbReference type="EMBL" id="KLU93112.1"/>
    </source>
</evidence>